<dbReference type="AlphaFoldDB" id="H9ULG0"/>
<reference evidence="9" key="1">
    <citation type="journal article" date="2013" name="Stand. Genomic Sci.">
        <title>Complete genome sequence of the halophilic bacterium Spirochaeta africana type strain (Z-7692(T)) from the alkaline Lake Magadi in the East African Rift.</title>
        <authorList>
            <person name="Liolos K."/>
            <person name="Abt B."/>
            <person name="Scheuner C."/>
            <person name="Teshima H."/>
            <person name="Held B."/>
            <person name="Lapidus A."/>
            <person name="Nolan M."/>
            <person name="Lucas S."/>
            <person name="Deshpande S."/>
            <person name="Cheng J.F."/>
            <person name="Tapia R."/>
            <person name="Goodwin L.A."/>
            <person name="Pitluck S."/>
            <person name="Pagani I."/>
            <person name="Ivanova N."/>
            <person name="Mavromatis K."/>
            <person name="Mikhailova N."/>
            <person name="Huntemann M."/>
            <person name="Pati A."/>
            <person name="Chen A."/>
            <person name="Palaniappan K."/>
            <person name="Land M."/>
            <person name="Rohde M."/>
            <person name="Tindall B.J."/>
            <person name="Detter J.C."/>
            <person name="Goker M."/>
            <person name="Bristow J."/>
            <person name="Eisen J.A."/>
            <person name="Markowitz V."/>
            <person name="Hugenholtz P."/>
            <person name="Woyke T."/>
            <person name="Klenk H.P."/>
            <person name="Kyrpides N.C."/>
        </authorList>
    </citation>
    <scope>NUCLEOTIDE SEQUENCE</scope>
    <source>
        <strain evidence="9">ATCC 700263 / DSM 8902 / Z-7692</strain>
    </source>
</reference>
<evidence type="ECO:0000256" key="7">
    <source>
        <dbReference type="SAM" id="Phobius"/>
    </source>
</evidence>
<sequence>MRYILIGAVLFGVWLLFVHTLTITSIALGVLLCSISVYLFRSAIGGSWTAETPHPRSTRQWLQRLGGLLLFLPIFFWKLLASGMGIALLALTPSISFWPGIVKTRSELPSLTAATAFANLITLTPGTLTLDYIRETDTYFIHWIDVSEYHSQTVDEQVTGGMRPYLKRIFT</sequence>
<proteinExistence type="inferred from homology"/>
<evidence type="ECO:0000256" key="3">
    <source>
        <dbReference type="ARBA" id="ARBA00022475"/>
    </source>
</evidence>
<evidence type="ECO:0000313" key="9">
    <source>
        <dbReference type="Proteomes" id="UP000007383"/>
    </source>
</evidence>
<dbReference type="GO" id="GO:0005886">
    <property type="term" value="C:plasma membrane"/>
    <property type="evidence" value="ECO:0007669"/>
    <property type="project" value="UniProtKB-SubCell"/>
</dbReference>
<dbReference type="InterPro" id="IPR002758">
    <property type="entry name" value="Cation_antiport_E"/>
</dbReference>
<dbReference type="STRING" id="889378.Spiaf_2321"/>
<keyword evidence="4 7" id="KW-0812">Transmembrane</keyword>
<protein>
    <submittedName>
        <fullName evidence="8">Multisubunit Na+/H+ antiporter, MnhE subunit</fullName>
    </submittedName>
</protein>
<dbReference type="Proteomes" id="UP000007383">
    <property type="component" value="Chromosome"/>
</dbReference>
<feature type="transmembrane region" description="Helical" evidence="7">
    <location>
        <begin position="12"/>
        <end position="40"/>
    </location>
</feature>
<keyword evidence="5 7" id="KW-1133">Transmembrane helix</keyword>
<evidence type="ECO:0000256" key="2">
    <source>
        <dbReference type="ARBA" id="ARBA00006228"/>
    </source>
</evidence>
<keyword evidence="3" id="KW-1003">Cell membrane</keyword>
<evidence type="ECO:0000256" key="1">
    <source>
        <dbReference type="ARBA" id="ARBA00004651"/>
    </source>
</evidence>
<dbReference type="GO" id="GO:0008324">
    <property type="term" value="F:monoatomic cation transmembrane transporter activity"/>
    <property type="evidence" value="ECO:0007669"/>
    <property type="project" value="InterPro"/>
</dbReference>
<gene>
    <name evidence="8" type="ordered locus">Spiaf_2321</name>
</gene>
<comment type="similarity">
    <text evidence="2">Belongs to the CPA3 antiporters (TC 2.A.63) subunit E family.</text>
</comment>
<dbReference type="HOGENOM" id="CLU_086615_2_2_12"/>
<evidence type="ECO:0000256" key="4">
    <source>
        <dbReference type="ARBA" id="ARBA00022692"/>
    </source>
</evidence>
<dbReference type="PATRIC" id="fig|889378.3.peg.2295"/>
<accession>H9ULG0</accession>
<dbReference type="PIRSF" id="PIRSF019239">
    <property type="entry name" value="MrpE"/>
    <property type="match status" value="1"/>
</dbReference>
<evidence type="ECO:0000256" key="6">
    <source>
        <dbReference type="ARBA" id="ARBA00023136"/>
    </source>
</evidence>
<dbReference type="Pfam" id="PF01899">
    <property type="entry name" value="MNHE"/>
    <property type="match status" value="1"/>
</dbReference>
<dbReference type="PANTHER" id="PTHR34584">
    <property type="entry name" value="NA(+)/H(+) ANTIPORTER SUBUNIT E1"/>
    <property type="match status" value="1"/>
</dbReference>
<evidence type="ECO:0000256" key="5">
    <source>
        <dbReference type="ARBA" id="ARBA00022989"/>
    </source>
</evidence>
<dbReference type="eggNOG" id="COG1863">
    <property type="taxonomic scope" value="Bacteria"/>
</dbReference>
<dbReference type="RefSeq" id="WP_014456335.1">
    <property type="nucleotide sequence ID" value="NC_017098.1"/>
</dbReference>
<feature type="transmembrane region" description="Helical" evidence="7">
    <location>
        <begin position="61"/>
        <end position="77"/>
    </location>
</feature>
<evidence type="ECO:0000313" key="8">
    <source>
        <dbReference type="EMBL" id="AFG38353.1"/>
    </source>
</evidence>
<keyword evidence="9" id="KW-1185">Reference proteome</keyword>
<dbReference type="EMBL" id="CP003282">
    <property type="protein sequence ID" value="AFG38353.1"/>
    <property type="molecule type" value="Genomic_DNA"/>
</dbReference>
<name>H9ULG0_SPIAZ</name>
<comment type="subcellular location">
    <subcellularLocation>
        <location evidence="1">Cell membrane</location>
        <topology evidence="1">Multi-pass membrane protein</topology>
    </subcellularLocation>
</comment>
<keyword evidence="6 7" id="KW-0472">Membrane</keyword>
<dbReference type="PANTHER" id="PTHR34584:SF1">
    <property type="entry name" value="NA(+)_H(+) ANTIPORTER SUBUNIT E1"/>
    <property type="match status" value="1"/>
</dbReference>
<dbReference type="KEGG" id="sfc:Spiaf_2321"/>
<dbReference type="OrthoDB" id="9800498at2"/>
<organism evidence="8 9">
    <name type="scientific">Spirochaeta africana (strain ATCC 700263 / DSM 8902 / Z-7692)</name>
    <dbReference type="NCBI Taxonomy" id="889378"/>
    <lineage>
        <taxon>Bacteria</taxon>
        <taxon>Pseudomonadati</taxon>
        <taxon>Spirochaetota</taxon>
        <taxon>Spirochaetia</taxon>
        <taxon>Spirochaetales</taxon>
        <taxon>Spirochaetaceae</taxon>
        <taxon>Spirochaeta</taxon>
    </lineage>
</organism>